<keyword evidence="1" id="KW-0812">Transmembrane</keyword>
<accession>A0A4Q6XXF8</accession>
<feature type="transmembrane region" description="Helical" evidence="1">
    <location>
        <begin position="39"/>
        <end position="62"/>
    </location>
</feature>
<keyword evidence="1" id="KW-1133">Transmembrane helix</keyword>
<feature type="transmembrane region" description="Helical" evidence="1">
    <location>
        <begin position="173"/>
        <end position="194"/>
    </location>
</feature>
<reference evidence="2 3" key="1">
    <citation type="submission" date="2019-02" db="EMBL/GenBank/DDBJ databases">
        <authorList>
            <person name="Li Y."/>
        </authorList>
    </citation>
    <scope>NUCLEOTIDE SEQUENCE [LARGE SCALE GENOMIC DNA]</scope>
    <source>
        <strain evidence="2 3">3-7</strain>
    </source>
</reference>
<evidence type="ECO:0000256" key="1">
    <source>
        <dbReference type="SAM" id="Phobius"/>
    </source>
</evidence>
<dbReference type="OrthoDB" id="5763267at2"/>
<gene>
    <name evidence="2" type="ORF">EWE75_05735</name>
</gene>
<organism evidence="2 3">
    <name type="scientific">Sphingomonas populi</name>
    <dbReference type="NCBI Taxonomy" id="2484750"/>
    <lineage>
        <taxon>Bacteria</taxon>
        <taxon>Pseudomonadati</taxon>
        <taxon>Pseudomonadota</taxon>
        <taxon>Alphaproteobacteria</taxon>
        <taxon>Sphingomonadales</taxon>
        <taxon>Sphingomonadaceae</taxon>
        <taxon>Sphingomonas</taxon>
    </lineage>
</organism>
<evidence type="ECO:0008006" key="4">
    <source>
        <dbReference type="Google" id="ProtNLM"/>
    </source>
</evidence>
<keyword evidence="1" id="KW-0472">Membrane</keyword>
<dbReference type="AlphaFoldDB" id="A0A4Q6XXF8"/>
<proteinExistence type="predicted"/>
<keyword evidence="3" id="KW-1185">Reference proteome</keyword>
<feature type="transmembrane region" description="Helical" evidence="1">
    <location>
        <begin position="107"/>
        <end position="125"/>
    </location>
</feature>
<dbReference type="Proteomes" id="UP000292085">
    <property type="component" value="Unassembled WGS sequence"/>
</dbReference>
<evidence type="ECO:0000313" key="3">
    <source>
        <dbReference type="Proteomes" id="UP000292085"/>
    </source>
</evidence>
<dbReference type="RefSeq" id="WP_130155706.1">
    <property type="nucleotide sequence ID" value="NZ_SGIS01000006.1"/>
</dbReference>
<feature type="transmembrane region" description="Helical" evidence="1">
    <location>
        <begin position="83"/>
        <end position="101"/>
    </location>
</feature>
<name>A0A4Q6XXF8_9SPHN</name>
<comment type="caution">
    <text evidence="2">The sequence shown here is derived from an EMBL/GenBank/DDBJ whole genome shotgun (WGS) entry which is preliminary data.</text>
</comment>
<dbReference type="EMBL" id="SGIS01000006">
    <property type="protein sequence ID" value="RZF65463.1"/>
    <property type="molecule type" value="Genomic_DNA"/>
</dbReference>
<evidence type="ECO:0000313" key="2">
    <source>
        <dbReference type="EMBL" id="RZF65463.1"/>
    </source>
</evidence>
<sequence length="195" mass="21560">MSGWRTSLMSREVIPFYLSLALLGGAALALDALLHLSGMVWIGRYLGIPGVLLILASSGYSLRKRKLINSGNPATLLRWHESLAWAGSLLILVHAGIHFNAILAWLAVWAMLINIASGLTGKFLLGRSRKRLEATRAGLRAQGLSSEEVDERTHWDSLTFDAVKQWRVVHLPITLAFAVLALAHIIAIFLFWGWK</sequence>
<protein>
    <recommendedName>
        <fullName evidence="4">DUF4149 domain-containing protein</fullName>
    </recommendedName>
</protein>